<proteinExistence type="predicted"/>
<name>A0AAD5T1A7_9FUNG</name>
<accession>A0AAD5T1A7</accession>
<evidence type="ECO:0000313" key="1">
    <source>
        <dbReference type="EMBL" id="KAJ3120957.1"/>
    </source>
</evidence>
<gene>
    <name evidence="1" type="ORF">HK100_012585</name>
</gene>
<keyword evidence="2" id="KW-1185">Reference proteome</keyword>
<evidence type="ECO:0000313" key="2">
    <source>
        <dbReference type="Proteomes" id="UP001211907"/>
    </source>
</evidence>
<dbReference type="AlphaFoldDB" id="A0AAD5T1A7"/>
<protein>
    <submittedName>
        <fullName evidence="1">Uncharacterized protein</fullName>
    </submittedName>
</protein>
<dbReference type="EMBL" id="JADGJH010000922">
    <property type="protein sequence ID" value="KAJ3120957.1"/>
    <property type="molecule type" value="Genomic_DNA"/>
</dbReference>
<organism evidence="1 2">
    <name type="scientific">Physocladia obscura</name>
    <dbReference type="NCBI Taxonomy" id="109957"/>
    <lineage>
        <taxon>Eukaryota</taxon>
        <taxon>Fungi</taxon>
        <taxon>Fungi incertae sedis</taxon>
        <taxon>Chytridiomycota</taxon>
        <taxon>Chytridiomycota incertae sedis</taxon>
        <taxon>Chytridiomycetes</taxon>
        <taxon>Chytridiales</taxon>
        <taxon>Chytriomycetaceae</taxon>
        <taxon>Physocladia</taxon>
    </lineage>
</organism>
<dbReference type="Proteomes" id="UP001211907">
    <property type="component" value="Unassembled WGS sequence"/>
</dbReference>
<comment type="caution">
    <text evidence="1">The sequence shown here is derived from an EMBL/GenBank/DDBJ whole genome shotgun (WGS) entry which is preliminary data.</text>
</comment>
<reference evidence="1" key="1">
    <citation type="submission" date="2020-05" db="EMBL/GenBank/DDBJ databases">
        <title>Phylogenomic resolution of chytrid fungi.</title>
        <authorList>
            <person name="Stajich J.E."/>
            <person name="Amses K."/>
            <person name="Simmons R."/>
            <person name="Seto K."/>
            <person name="Myers J."/>
            <person name="Bonds A."/>
            <person name="Quandt C.A."/>
            <person name="Barry K."/>
            <person name="Liu P."/>
            <person name="Grigoriev I."/>
            <person name="Longcore J.E."/>
            <person name="James T.Y."/>
        </authorList>
    </citation>
    <scope>NUCLEOTIDE SEQUENCE</scope>
    <source>
        <strain evidence="1">JEL0513</strain>
    </source>
</reference>
<sequence length="254" mass="26802">MSVYFNTPANATLNYHGGYIIQNITAGVVVETNLTALDIVHDIEANILSLVKAKLIQPSASTFFPVYLPKDTSVIQFSDNNPYCNQNGNALCYNVSTLSVGNQMVHYGVFPNVPGQCTYGCLSPSYYTTIALSNFATNSDKKGWYTDAISQYDATAQKANIAAVGTTAAGTCTNGKTSGITIGGTSWQVQSLWSNWDKGCVTSKGATKYSAQCGVNAKSANSTCGVQCYNNIGTPSSCGNSTQSCWVGTGQLCG</sequence>